<dbReference type="GO" id="GO:0008664">
    <property type="term" value="F:RNA 2',3'-cyclic 3'-phosphodiesterase activity"/>
    <property type="evidence" value="ECO:0007669"/>
    <property type="project" value="UniProtKB-EC"/>
</dbReference>
<dbReference type="PANTHER" id="PTHR35561">
    <property type="entry name" value="RNA 2',3'-CYCLIC PHOSPHODIESTERASE"/>
    <property type="match status" value="1"/>
</dbReference>
<dbReference type="AlphaFoldDB" id="A0A5B9EAF0"/>
<dbReference type="OrthoDB" id="9789350at2"/>
<dbReference type="GO" id="GO:0004113">
    <property type="term" value="F:2',3'-cyclic-nucleotide 3'-phosphodiesterase activity"/>
    <property type="evidence" value="ECO:0007669"/>
    <property type="project" value="InterPro"/>
</dbReference>
<protein>
    <recommendedName>
        <fullName evidence="2">RNA 2',3'-cyclic phosphodiesterase</fullName>
        <shortName evidence="2">RNA 2',3'-CPDase</shortName>
        <ecNumber evidence="2">3.1.4.58</ecNumber>
    </recommendedName>
</protein>
<dbReference type="EC" id="3.1.4.58" evidence="2"/>
<dbReference type="PANTHER" id="PTHR35561:SF1">
    <property type="entry name" value="RNA 2',3'-CYCLIC PHOSPHODIESTERASE"/>
    <property type="match status" value="1"/>
</dbReference>
<dbReference type="InterPro" id="IPR004175">
    <property type="entry name" value="RNA_CPDase"/>
</dbReference>
<gene>
    <name evidence="3" type="primary">thpR</name>
    <name evidence="3" type="ORF">FTW19_03940</name>
</gene>
<feature type="short sequence motif" description="HXTX 1" evidence="2">
    <location>
        <begin position="44"/>
        <end position="47"/>
    </location>
</feature>
<keyword evidence="4" id="KW-1185">Reference proteome</keyword>
<feature type="active site" description="Proton acceptor" evidence="2">
    <location>
        <position position="125"/>
    </location>
</feature>
<keyword evidence="1 2" id="KW-0378">Hydrolase</keyword>
<sequence>MRLFIGLPIADETKAALRSVVDRLRSTINPRIGKIRWTDPEGWHITLQFLGNCNEQQYDCLVRALRFVPMRPFQVEVDGLDTFEHAGVLFAGVRLDENLAALQHQIARETTTCGFASDERPYHPHITLARTPRGTRIPPQQLMRSNSSAYLAENFCLYESVSGVNGPQYPIRDRFPNG</sequence>
<organism evidence="3 4">
    <name type="scientific">Terriglobus albidus</name>
    <dbReference type="NCBI Taxonomy" id="1592106"/>
    <lineage>
        <taxon>Bacteria</taxon>
        <taxon>Pseudomonadati</taxon>
        <taxon>Acidobacteriota</taxon>
        <taxon>Terriglobia</taxon>
        <taxon>Terriglobales</taxon>
        <taxon>Acidobacteriaceae</taxon>
        <taxon>Terriglobus</taxon>
    </lineage>
</organism>
<dbReference type="RefSeq" id="WP_147646430.1">
    <property type="nucleotide sequence ID" value="NZ_CP042806.1"/>
</dbReference>
<accession>A0A5B9EAF0</accession>
<name>A0A5B9EAF0_9BACT</name>
<reference evidence="3 4" key="1">
    <citation type="submission" date="2019-08" db="EMBL/GenBank/DDBJ databases">
        <title>Complete genome sequence of Terriglobus albidus strain ORNL.</title>
        <authorList>
            <person name="Podar M."/>
        </authorList>
    </citation>
    <scope>NUCLEOTIDE SEQUENCE [LARGE SCALE GENOMIC DNA]</scope>
    <source>
        <strain evidence="3 4">ORNL</strain>
    </source>
</reference>
<dbReference type="EMBL" id="CP042806">
    <property type="protein sequence ID" value="QEE27237.1"/>
    <property type="molecule type" value="Genomic_DNA"/>
</dbReference>
<comment type="catalytic activity">
    <reaction evidence="2">
        <text>a 3'-end 2',3'-cyclophospho-ribonucleotide-RNA + H2O = a 3'-end 2'-phospho-ribonucleotide-RNA + H(+)</text>
        <dbReference type="Rhea" id="RHEA:11828"/>
        <dbReference type="Rhea" id="RHEA-COMP:10464"/>
        <dbReference type="Rhea" id="RHEA-COMP:17353"/>
        <dbReference type="ChEBI" id="CHEBI:15377"/>
        <dbReference type="ChEBI" id="CHEBI:15378"/>
        <dbReference type="ChEBI" id="CHEBI:83064"/>
        <dbReference type="ChEBI" id="CHEBI:173113"/>
        <dbReference type="EC" id="3.1.4.58"/>
    </reaction>
</comment>
<dbReference type="HAMAP" id="MF_01940">
    <property type="entry name" value="RNA_CPDase"/>
    <property type="match status" value="1"/>
</dbReference>
<evidence type="ECO:0000256" key="2">
    <source>
        <dbReference type="HAMAP-Rule" id="MF_01940"/>
    </source>
</evidence>
<dbReference type="Pfam" id="PF13563">
    <property type="entry name" value="2_5_RNA_ligase2"/>
    <property type="match status" value="1"/>
</dbReference>
<evidence type="ECO:0000313" key="3">
    <source>
        <dbReference type="EMBL" id="QEE27237.1"/>
    </source>
</evidence>
<comment type="similarity">
    <text evidence="2">Belongs to the 2H phosphoesterase superfamily. ThpR family.</text>
</comment>
<dbReference type="InterPro" id="IPR009097">
    <property type="entry name" value="Cyclic_Pdiesterase"/>
</dbReference>
<dbReference type="NCBIfam" id="TIGR02258">
    <property type="entry name" value="2_5_ligase"/>
    <property type="match status" value="1"/>
</dbReference>
<feature type="short sequence motif" description="HXTX 2" evidence="2">
    <location>
        <begin position="125"/>
        <end position="128"/>
    </location>
</feature>
<evidence type="ECO:0000313" key="4">
    <source>
        <dbReference type="Proteomes" id="UP000321820"/>
    </source>
</evidence>
<dbReference type="SUPFAM" id="SSF55144">
    <property type="entry name" value="LigT-like"/>
    <property type="match status" value="1"/>
</dbReference>
<feature type="active site" description="Proton donor" evidence="2">
    <location>
        <position position="44"/>
    </location>
</feature>
<dbReference type="Gene3D" id="3.90.1140.10">
    <property type="entry name" value="Cyclic phosphodiesterase"/>
    <property type="match status" value="1"/>
</dbReference>
<dbReference type="Proteomes" id="UP000321820">
    <property type="component" value="Chromosome"/>
</dbReference>
<evidence type="ECO:0000256" key="1">
    <source>
        <dbReference type="ARBA" id="ARBA00022801"/>
    </source>
</evidence>
<proteinExistence type="inferred from homology"/>
<dbReference type="KEGG" id="talb:FTW19_03940"/>
<comment type="function">
    <text evidence="2">Hydrolyzes RNA 2',3'-cyclic phosphodiester to an RNA 2'-phosphomonoester.</text>
</comment>